<dbReference type="Proteomes" id="UP000502823">
    <property type="component" value="Unassembled WGS sequence"/>
</dbReference>
<dbReference type="Pfam" id="PF05649">
    <property type="entry name" value="Peptidase_M13_N"/>
    <property type="match status" value="1"/>
</dbReference>
<comment type="subcellular location">
    <subcellularLocation>
        <location evidence="2">Cell membrane</location>
        <topology evidence="2">Single-pass type II membrane protein</topology>
    </subcellularLocation>
</comment>
<dbReference type="GO" id="GO:0004222">
    <property type="term" value="F:metalloendopeptidase activity"/>
    <property type="evidence" value="ECO:0007669"/>
    <property type="project" value="InterPro"/>
</dbReference>
<evidence type="ECO:0000313" key="11">
    <source>
        <dbReference type="EMBL" id="GFG36801.1"/>
    </source>
</evidence>
<comment type="cofactor">
    <cofactor evidence="1">
        <name>Zn(2+)</name>
        <dbReference type="ChEBI" id="CHEBI:29105"/>
    </cofactor>
</comment>
<evidence type="ECO:0000256" key="2">
    <source>
        <dbReference type="ARBA" id="ARBA00004401"/>
    </source>
</evidence>
<evidence type="ECO:0000256" key="3">
    <source>
        <dbReference type="ARBA" id="ARBA00007357"/>
    </source>
</evidence>
<evidence type="ECO:0000259" key="9">
    <source>
        <dbReference type="Pfam" id="PF01431"/>
    </source>
</evidence>
<dbReference type="PROSITE" id="PS51885">
    <property type="entry name" value="NEPRILYSIN"/>
    <property type="match status" value="1"/>
</dbReference>
<comment type="similarity">
    <text evidence="3">Belongs to the peptidase M13 family.</text>
</comment>
<dbReference type="AlphaFoldDB" id="A0A6L2PW19"/>
<dbReference type="InterPro" id="IPR018497">
    <property type="entry name" value="Peptidase_M13_C"/>
</dbReference>
<dbReference type="GO" id="GO:0005886">
    <property type="term" value="C:plasma membrane"/>
    <property type="evidence" value="ECO:0007669"/>
    <property type="project" value="UniProtKB-SubCell"/>
</dbReference>
<keyword evidence="5" id="KW-0479">Metal-binding</keyword>
<dbReference type="InParanoid" id="A0A6L2PW19"/>
<protein>
    <recommendedName>
        <fullName evidence="13">Peptidase M13 C-terminal domain-containing protein</fullName>
    </recommendedName>
</protein>
<keyword evidence="7" id="KW-0862">Zinc</keyword>
<keyword evidence="8" id="KW-0482">Metalloprotease</keyword>
<feature type="domain" description="Peptidase M13 C-terminal" evidence="9">
    <location>
        <begin position="754"/>
        <end position="796"/>
    </location>
</feature>
<dbReference type="GO" id="GO:0046872">
    <property type="term" value="F:metal ion binding"/>
    <property type="evidence" value="ECO:0007669"/>
    <property type="project" value="UniProtKB-KW"/>
</dbReference>
<keyword evidence="12" id="KW-1185">Reference proteome</keyword>
<organism evidence="11 12">
    <name type="scientific">Coptotermes formosanus</name>
    <name type="common">Formosan subterranean termite</name>
    <dbReference type="NCBI Taxonomy" id="36987"/>
    <lineage>
        <taxon>Eukaryota</taxon>
        <taxon>Metazoa</taxon>
        <taxon>Ecdysozoa</taxon>
        <taxon>Arthropoda</taxon>
        <taxon>Hexapoda</taxon>
        <taxon>Insecta</taxon>
        <taxon>Pterygota</taxon>
        <taxon>Neoptera</taxon>
        <taxon>Polyneoptera</taxon>
        <taxon>Dictyoptera</taxon>
        <taxon>Blattodea</taxon>
        <taxon>Blattoidea</taxon>
        <taxon>Termitoidae</taxon>
        <taxon>Rhinotermitidae</taxon>
        <taxon>Coptotermes</taxon>
    </lineage>
</organism>
<sequence>MAAEYLFCSVSGYSACPFGIRPHHSSQYRFKVKFGHKACAKLDVLSADLGLLTDFIFLFAAQYLRSCLKLSEDPCQDFYAFSCGNFITSNPEISGSKSWGPFEIAHNATNHAIKAILSSPKQINDSGALRKAKTMYTACMDKDTREQRGLHPLLRMIKKLGGWPLISDKWNGNVTWSHVARVMAQYGFPIFFDVSVMPHPYNTSLNIIHLDAPSLLLPVPLHRPPRQQEGNVDVLELPTNDDILQYLLDVAMEVRNHIGATHVHRSSIEKELLDVLDLARKLQVICIFEDLLFQMYYQLLRTGPCSKCSNLLTFMQIDWLDFLQTVFRDSGVRLTSEHEVYTGGSSYIKHILQLFKNSNSRQLANYIVSRLVMHLAPETTERMRGFLIRFYRKLELIPDDYPSWQYCINKVRDYPNTGLVAVVAHDYAKNHFHPQHMRRVTQLVQDLRVATQELLSENNWADEETKRLVAEKMEAMSVLAGFPEWVSNVSTLDHYYDKLIIHKHDHFGNVARMHAFLQASNFAILDNENYPNLKWNSSPFLVNAFYDLRRNSVTLPAGIMQHPFYTGQDNMPLASGQNCKTKPSQQARKRCSEESILLALDYGRFGSIVGHEITHGFDEDGYLYDRSGQMTNQWSQGMEPLFFEKGRCFEKQYGRQQQLLLDTLNEDIADNGGLRKAYRAFKTAWSRVGGMNAKLPGLRRFTPEQMFFLGYATVARVQSCTLSLLVTCSNMRLEDIRWDECMFCVQLWCHAGEEFSSDDHSPLRDRVIKPVSNMKEFSEAWNCTADSPMNPRDKCVVW</sequence>
<dbReference type="Gene3D" id="1.10.1380.10">
    <property type="entry name" value="Neutral endopeptidase , domain2"/>
    <property type="match status" value="1"/>
</dbReference>
<evidence type="ECO:0008006" key="13">
    <source>
        <dbReference type="Google" id="ProtNLM"/>
    </source>
</evidence>
<dbReference type="Pfam" id="PF01431">
    <property type="entry name" value="Peptidase_M13"/>
    <property type="match status" value="2"/>
</dbReference>
<dbReference type="EMBL" id="BLKM01009497">
    <property type="protein sequence ID" value="GFG36801.1"/>
    <property type="molecule type" value="Genomic_DNA"/>
</dbReference>
<accession>A0A6L2PW19</accession>
<dbReference type="PANTHER" id="PTHR11733">
    <property type="entry name" value="ZINC METALLOPROTEASE FAMILY M13 NEPRILYSIN-RELATED"/>
    <property type="match status" value="1"/>
</dbReference>
<dbReference type="InterPro" id="IPR000718">
    <property type="entry name" value="Peptidase_M13"/>
</dbReference>
<keyword evidence="4" id="KW-0645">Protease</keyword>
<dbReference type="PRINTS" id="PR00786">
    <property type="entry name" value="NEPRILYSIN"/>
</dbReference>
<dbReference type="SUPFAM" id="SSF55486">
    <property type="entry name" value="Metalloproteases ('zincins'), catalytic domain"/>
    <property type="match status" value="1"/>
</dbReference>
<keyword evidence="6" id="KW-0378">Hydrolase</keyword>
<proteinExistence type="inferred from homology"/>
<dbReference type="InterPro" id="IPR024079">
    <property type="entry name" value="MetalloPept_cat_dom_sf"/>
</dbReference>
<dbReference type="Gene3D" id="3.40.390.10">
    <property type="entry name" value="Collagenase (Catalytic Domain)"/>
    <property type="match status" value="1"/>
</dbReference>
<name>A0A6L2PW19_COPFO</name>
<dbReference type="InterPro" id="IPR008753">
    <property type="entry name" value="Peptidase_M13_N"/>
</dbReference>
<feature type="domain" description="Peptidase M13 C-terminal" evidence="9">
    <location>
        <begin position="599"/>
        <end position="718"/>
    </location>
</feature>
<dbReference type="PANTHER" id="PTHR11733:SF237">
    <property type="entry name" value="NEPRILYSIN-LIKE 4"/>
    <property type="match status" value="1"/>
</dbReference>
<evidence type="ECO:0000256" key="4">
    <source>
        <dbReference type="ARBA" id="ARBA00022670"/>
    </source>
</evidence>
<evidence type="ECO:0000256" key="1">
    <source>
        <dbReference type="ARBA" id="ARBA00001947"/>
    </source>
</evidence>
<dbReference type="CDD" id="cd08662">
    <property type="entry name" value="M13"/>
    <property type="match status" value="1"/>
</dbReference>
<evidence type="ECO:0000313" key="12">
    <source>
        <dbReference type="Proteomes" id="UP000502823"/>
    </source>
</evidence>
<comment type="caution">
    <text evidence="11">The sequence shown here is derived from an EMBL/GenBank/DDBJ whole genome shotgun (WGS) entry which is preliminary data.</text>
</comment>
<evidence type="ECO:0000256" key="6">
    <source>
        <dbReference type="ARBA" id="ARBA00022801"/>
    </source>
</evidence>
<dbReference type="InterPro" id="IPR042089">
    <property type="entry name" value="Peptidase_M13_dom_2"/>
</dbReference>
<gene>
    <name evidence="11" type="ORF">Cfor_08638</name>
</gene>
<evidence type="ECO:0000256" key="5">
    <source>
        <dbReference type="ARBA" id="ARBA00022723"/>
    </source>
</evidence>
<reference evidence="12" key="1">
    <citation type="submission" date="2020-01" db="EMBL/GenBank/DDBJ databases">
        <title>Draft genome sequence of the Termite Coptotermes fromosanus.</title>
        <authorList>
            <person name="Itakura S."/>
            <person name="Yosikawa Y."/>
            <person name="Umezawa K."/>
        </authorList>
    </citation>
    <scope>NUCLEOTIDE SEQUENCE [LARGE SCALE GENOMIC DNA]</scope>
</reference>
<dbReference type="GO" id="GO:0016485">
    <property type="term" value="P:protein processing"/>
    <property type="evidence" value="ECO:0007669"/>
    <property type="project" value="TreeGrafter"/>
</dbReference>
<dbReference type="OrthoDB" id="6475849at2759"/>
<evidence type="ECO:0000256" key="8">
    <source>
        <dbReference type="ARBA" id="ARBA00023049"/>
    </source>
</evidence>
<evidence type="ECO:0000259" key="10">
    <source>
        <dbReference type="Pfam" id="PF05649"/>
    </source>
</evidence>
<feature type="domain" description="Peptidase M13 N-terminal" evidence="10">
    <location>
        <begin position="74"/>
        <end position="483"/>
    </location>
</feature>
<evidence type="ECO:0000256" key="7">
    <source>
        <dbReference type="ARBA" id="ARBA00022833"/>
    </source>
</evidence>